<evidence type="ECO:0000313" key="1">
    <source>
        <dbReference type="EMBL" id="MBF0597830.1"/>
    </source>
</evidence>
<accession>A0A8J7G9B8</accession>
<evidence type="ECO:0000313" key="2">
    <source>
        <dbReference type="Proteomes" id="UP000608754"/>
    </source>
</evidence>
<sequence length="343" mass="39880">MKLEFSKLNIQEVIDTIDENKALEWQLDIRKFLEKYAEEDAVISISELQGEVIFDVEMRKQNIKNTVIALNELLELKQGDTTLLSNSIRMKSGAIVIAQAIEAKMDIYCTEQTDVIKIPYTGQDQNTIHWGLNYVYLTEAQVHQSSDVLHRIEKIVVEAYGIKDETKSHLYKNDEQHIYEVFSVKLFPIGIRKLGEEEFTTFGEVQISRSAQGHMLVNSPNYNDQIDTQKVVHIVDNKTFRWLLPNEYLDNELNTIIDFDHIEDVLRPYIDSRFVVINYPHSETGKEVVTLVVKRLYIDDFKFPTDGLKDYEIPRQNYSIGDFPENDDRAVIRSEVKRLLAEN</sequence>
<keyword evidence="2" id="KW-1185">Reference proteome</keyword>
<reference evidence="1" key="1">
    <citation type="submission" date="2020-10" db="EMBL/GenBank/DDBJ databases">
        <authorList>
            <person name="Lu T."/>
            <person name="Wang Q."/>
            <person name="Han X."/>
        </authorList>
    </citation>
    <scope>NUCLEOTIDE SEQUENCE</scope>
    <source>
        <strain evidence="1">WQ 117</strain>
    </source>
</reference>
<organism evidence="1 2">
    <name type="scientific">Faecalibacter rhinopitheci</name>
    <dbReference type="NCBI Taxonomy" id="2779678"/>
    <lineage>
        <taxon>Bacteria</taxon>
        <taxon>Pseudomonadati</taxon>
        <taxon>Bacteroidota</taxon>
        <taxon>Flavobacteriia</taxon>
        <taxon>Flavobacteriales</taxon>
        <taxon>Weeksellaceae</taxon>
        <taxon>Faecalibacter</taxon>
    </lineage>
</organism>
<gene>
    <name evidence="1" type="ORF">IM532_10280</name>
</gene>
<proteinExistence type="predicted"/>
<name>A0A8J7G9B8_9FLAO</name>
<protein>
    <submittedName>
        <fullName evidence="1">Uncharacterized protein</fullName>
    </submittedName>
</protein>
<dbReference type="RefSeq" id="WP_194183372.1">
    <property type="nucleotide sequence ID" value="NZ_JADGIK010000006.1"/>
</dbReference>
<dbReference type="EMBL" id="JADGIK010000006">
    <property type="protein sequence ID" value="MBF0597830.1"/>
    <property type="molecule type" value="Genomic_DNA"/>
</dbReference>
<comment type="caution">
    <text evidence="1">The sequence shown here is derived from an EMBL/GenBank/DDBJ whole genome shotgun (WGS) entry which is preliminary data.</text>
</comment>
<dbReference type="AlphaFoldDB" id="A0A8J7G9B8"/>
<dbReference type="Proteomes" id="UP000608754">
    <property type="component" value="Unassembled WGS sequence"/>
</dbReference>